<dbReference type="AlphaFoldDB" id="A0A699SEE6"/>
<organism evidence="1">
    <name type="scientific">Tanacetum cinerariifolium</name>
    <name type="common">Dalmatian daisy</name>
    <name type="synonym">Chrysanthemum cinerariifolium</name>
    <dbReference type="NCBI Taxonomy" id="118510"/>
    <lineage>
        <taxon>Eukaryota</taxon>
        <taxon>Viridiplantae</taxon>
        <taxon>Streptophyta</taxon>
        <taxon>Embryophyta</taxon>
        <taxon>Tracheophyta</taxon>
        <taxon>Spermatophyta</taxon>
        <taxon>Magnoliopsida</taxon>
        <taxon>eudicotyledons</taxon>
        <taxon>Gunneridae</taxon>
        <taxon>Pentapetalae</taxon>
        <taxon>asterids</taxon>
        <taxon>campanulids</taxon>
        <taxon>Asterales</taxon>
        <taxon>Asteraceae</taxon>
        <taxon>Asteroideae</taxon>
        <taxon>Anthemideae</taxon>
        <taxon>Anthemidinae</taxon>
        <taxon>Tanacetum</taxon>
    </lineage>
</organism>
<evidence type="ECO:0000313" key="1">
    <source>
        <dbReference type="EMBL" id="GFC95577.1"/>
    </source>
</evidence>
<reference evidence="1" key="1">
    <citation type="journal article" date="2019" name="Sci. Rep.">
        <title>Draft genome of Tanacetum cinerariifolium, the natural source of mosquito coil.</title>
        <authorList>
            <person name="Yamashiro T."/>
            <person name="Shiraishi A."/>
            <person name="Satake H."/>
            <person name="Nakayama K."/>
        </authorList>
    </citation>
    <scope>NUCLEOTIDE SEQUENCE</scope>
</reference>
<protein>
    <submittedName>
        <fullName evidence="1">Uncharacterized protein</fullName>
    </submittedName>
</protein>
<dbReference type="EMBL" id="BKCJ011155225">
    <property type="protein sequence ID" value="GFC95577.1"/>
    <property type="molecule type" value="Genomic_DNA"/>
</dbReference>
<proteinExistence type="predicted"/>
<sequence>MSLLNVGSTDDSCNKQAVETELTQLKDTVTSLKIRNDGYKVTNANLNRCYKELSKANTHLRTTSQEKIAAQKAKTATLNAKTVGNKTSGTTKQANPKVIAPGMYAISPKYIVPQRRTNRETPIPLPKKKQVTF</sequence>
<comment type="caution">
    <text evidence="1">The sequence shown here is derived from an EMBL/GenBank/DDBJ whole genome shotgun (WGS) entry which is preliminary data.</text>
</comment>
<name>A0A699SEE6_TANCI</name>
<gene>
    <name evidence="1" type="ORF">Tci_867547</name>
</gene>
<accession>A0A699SEE6</accession>